<accession>A0AAD1KPT9</accession>
<proteinExistence type="inferred from homology"/>
<name>A0AAD1KPT9_9ACTN</name>
<dbReference type="InterPro" id="IPR008462">
    <property type="entry name" value="CsbD"/>
</dbReference>
<gene>
    <name evidence="4" type="ORF">KB1_08450</name>
</gene>
<protein>
    <recommendedName>
        <fullName evidence="3">CsbD-like domain-containing protein</fullName>
    </recommendedName>
</protein>
<evidence type="ECO:0000259" key="3">
    <source>
        <dbReference type="Pfam" id="PF05532"/>
    </source>
</evidence>
<comment type="similarity">
    <text evidence="1">Belongs to the UPF0337 (CsbD) family.</text>
</comment>
<dbReference type="Pfam" id="PF05532">
    <property type="entry name" value="CsbD"/>
    <property type="match status" value="1"/>
</dbReference>
<evidence type="ECO:0000313" key="4">
    <source>
        <dbReference type="EMBL" id="BCY24855.1"/>
    </source>
</evidence>
<dbReference type="AlphaFoldDB" id="A0AAD1KPT9"/>
<dbReference type="Gene3D" id="1.10.1470.10">
    <property type="entry name" value="YjbJ"/>
    <property type="match status" value="1"/>
</dbReference>
<evidence type="ECO:0000256" key="2">
    <source>
        <dbReference type="SAM" id="MobiDB-lite"/>
    </source>
</evidence>
<evidence type="ECO:0000256" key="1">
    <source>
        <dbReference type="ARBA" id="ARBA00009129"/>
    </source>
</evidence>
<dbReference type="EMBL" id="AP024747">
    <property type="protein sequence ID" value="BCY24855.1"/>
    <property type="molecule type" value="Genomic_DNA"/>
</dbReference>
<dbReference type="Proteomes" id="UP000825072">
    <property type="component" value="Chromosome 1"/>
</dbReference>
<reference evidence="4" key="1">
    <citation type="submission" date="2021-06" db="EMBL/GenBank/DDBJ databases">
        <title>Genome sequence of Cutibacterium modestum strain KB17-24694.</title>
        <authorList>
            <person name="Dekio I."/>
            <person name="Asahina A."/>
            <person name="Nishida M."/>
        </authorList>
    </citation>
    <scope>NUCLEOTIDE SEQUENCE</scope>
    <source>
        <strain evidence="4">KB17-24694</strain>
    </source>
</reference>
<dbReference type="RefSeq" id="WP_002527206.1">
    <property type="nucleotide sequence ID" value="NZ_AP024747.1"/>
</dbReference>
<dbReference type="InterPro" id="IPR036629">
    <property type="entry name" value="YjbJ_sf"/>
</dbReference>
<evidence type="ECO:0000313" key="5">
    <source>
        <dbReference type="Proteomes" id="UP000825072"/>
    </source>
</evidence>
<dbReference type="SUPFAM" id="SSF69047">
    <property type="entry name" value="Hypothetical protein YjbJ"/>
    <property type="match status" value="1"/>
</dbReference>
<feature type="domain" description="CsbD-like" evidence="3">
    <location>
        <begin position="5"/>
        <end position="56"/>
    </location>
</feature>
<dbReference type="GeneID" id="92879971"/>
<feature type="compositionally biased region" description="Basic and acidic residues" evidence="2">
    <location>
        <begin position="19"/>
        <end position="60"/>
    </location>
</feature>
<sequence length="71" mass="7554">MGLSDKINSKSNELIGAAKEKIGDLTDNDDLKGKGADQKASGKVDQKVEDVKDKATDLKHGAQSVTDKLKN</sequence>
<organism evidence="4 5">
    <name type="scientific">Cutibacterium modestum</name>
    <dbReference type="NCBI Taxonomy" id="2559073"/>
    <lineage>
        <taxon>Bacteria</taxon>
        <taxon>Bacillati</taxon>
        <taxon>Actinomycetota</taxon>
        <taxon>Actinomycetes</taxon>
        <taxon>Propionibacteriales</taxon>
        <taxon>Propionibacteriaceae</taxon>
        <taxon>Cutibacterium</taxon>
    </lineage>
</organism>
<feature type="region of interest" description="Disordered" evidence="2">
    <location>
        <begin position="19"/>
        <end position="71"/>
    </location>
</feature>